<dbReference type="GO" id="GO:0016758">
    <property type="term" value="F:hexosyltransferase activity"/>
    <property type="evidence" value="ECO:0007669"/>
    <property type="project" value="UniProtKB-ARBA"/>
</dbReference>
<keyword evidence="3" id="KW-0808">Transferase</keyword>
<accession>A0A1G8IQE5</accession>
<comment type="similarity">
    <text evidence="1">Belongs to the glycosyltransferase 2 family.</text>
</comment>
<name>A0A1G8IQE5_9BACI</name>
<dbReference type="PANTHER" id="PTHR22916">
    <property type="entry name" value="GLYCOSYLTRANSFERASE"/>
    <property type="match status" value="1"/>
</dbReference>
<dbReference type="InterPro" id="IPR001173">
    <property type="entry name" value="Glyco_trans_2-like"/>
</dbReference>
<dbReference type="Proteomes" id="UP000199163">
    <property type="component" value="Unassembled WGS sequence"/>
</dbReference>
<evidence type="ECO:0000313" key="4">
    <source>
        <dbReference type="Proteomes" id="UP000199163"/>
    </source>
</evidence>
<gene>
    <name evidence="3" type="ORF">SAMN05192534_12523</name>
</gene>
<evidence type="ECO:0000259" key="2">
    <source>
        <dbReference type="Pfam" id="PF00535"/>
    </source>
</evidence>
<dbReference type="EMBL" id="FNDK01000025">
    <property type="protein sequence ID" value="SDI21176.1"/>
    <property type="molecule type" value="Genomic_DNA"/>
</dbReference>
<protein>
    <submittedName>
        <fullName evidence="3">Glycosyl transferase family 2</fullName>
    </submittedName>
</protein>
<dbReference type="OrthoDB" id="6713581at2"/>
<feature type="domain" description="Glycosyltransferase 2-like" evidence="2">
    <location>
        <begin position="4"/>
        <end position="123"/>
    </location>
</feature>
<dbReference type="CDD" id="cd00761">
    <property type="entry name" value="Glyco_tranf_GTA_type"/>
    <property type="match status" value="1"/>
</dbReference>
<dbReference type="RefSeq" id="WP_091275910.1">
    <property type="nucleotide sequence ID" value="NZ_FNDK01000025.1"/>
</dbReference>
<dbReference type="AlphaFoldDB" id="A0A1G8IQE5"/>
<sequence>MVTVITCTIRDSALKNVFRNFLQQVTAKKELIIILNNDNMDVNKWKREAGKYKNISIYQLSQDVTLGSCFNFGVKKSRYRYVAKFDDDDYYAPNYLKTMLRFLTHTNADIVGKTSIYVYYADSKILSIHLPNQERRYCKHVAGATMVFDKSVFQKVRFPDVNKGMDQRFLTRCVKKGVKIYSADRFNFTCIRNPDKNNHTWKVSDSELLRYGKVITRTNNYKSYVVK</sequence>
<proteinExistence type="inferred from homology"/>
<reference evidence="3 4" key="1">
    <citation type="submission" date="2016-10" db="EMBL/GenBank/DDBJ databases">
        <authorList>
            <person name="de Groot N.N."/>
        </authorList>
    </citation>
    <scope>NUCLEOTIDE SEQUENCE [LARGE SCALE GENOMIC DNA]</scope>
    <source>
        <strain evidence="3 4">DSM 21632</strain>
    </source>
</reference>
<evidence type="ECO:0000313" key="3">
    <source>
        <dbReference type="EMBL" id="SDI21176.1"/>
    </source>
</evidence>
<dbReference type="Gene3D" id="3.90.550.10">
    <property type="entry name" value="Spore Coat Polysaccharide Biosynthesis Protein SpsA, Chain A"/>
    <property type="match status" value="1"/>
</dbReference>
<dbReference type="STRING" id="568899.SAMN05192534_12523"/>
<dbReference type="PANTHER" id="PTHR22916:SF3">
    <property type="entry name" value="UDP-GLCNAC:BETAGAL BETA-1,3-N-ACETYLGLUCOSAMINYLTRANSFERASE-LIKE PROTEIN 1"/>
    <property type="match status" value="1"/>
</dbReference>
<dbReference type="SUPFAM" id="SSF53448">
    <property type="entry name" value="Nucleotide-diphospho-sugar transferases"/>
    <property type="match status" value="1"/>
</dbReference>
<dbReference type="Pfam" id="PF00535">
    <property type="entry name" value="Glycos_transf_2"/>
    <property type="match status" value="1"/>
</dbReference>
<dbReference type="InterPro" id="IPR029044">
    <property type="entry name" value="Nucleotide-diphossugar_trans"/>
</dbReference>
<keyword evidence="4" id="KW-1185">Reference proteome</keyword>
<organism evidence="3 4">
    <name type="scientific">Alteribacillus persepolensis</name>
    <dbReference type="NCBI Taxonomy" id="568899"/>
    <lineage>
        <taxon>Bacteria</taxon>
        <taxon>Bacillati</taxon>
        <taxon>Bacillota</taxon>
        <taxon>Bacilli</taxon>
        <taxon>Bacillales</taxon>
        <taxon>Bacillaceae</taxon>
        <taxon>Alteribacillus</taxon>
    </lineage>
</organism>
<evidence type="ECO:0000256" key="1">
    <source>
        <dbReference type="ARBA" id="ARBA00006739"/>
    </source>
</evidence>